<keyword evidence="3" id="KW-1185">Reference proteome</keyword>
<feature type="region of interest" description="Disordered" evidence="1">
    <location>
        <begin position="1"/>
        <end position="61"/>
    </location>
</feature>
<dbReference type="EMBL" id="JAWQEG010005678">
    <property type="protein sequence ID" value="KAK3857160.1"/>
    <property type="molecule type" value="Genomic_DNA"/>
</dbReference>
<comment type="caution">
    <text evidence="2">The sequence shown here is derived from an EMBL/GenBank/DDBJ whole genome shotgun (WGS) entry which is preliminary data.</text>
</comment>
<proteinExistence type="predicted"/>
<dbReference type="AlphaFoldDB" id="A0AAE1ENJ4"/>
<evidence type="ECO:0000313" key="2">
    <source>
        <dbReference type="EMBL" id="KAK3857160.1"/>
    </source>
</evidence>
<dbReference type="Proteomes" id="UP001286313">
    <property type="component" value="Unassembled WGS sequence"/>
</dbReference>
<evidence type="ECO:0000313" key="3">
    <source>
        <dbReference type="Proteomes" id="UP001286313"/>
    </source>
</evidence>
<feature type="compositionally biased region" description="Low complexity" evidence="1">
    <location>
        <begin position="36"/>
        <end position="56"/>
    </location>
</feature>
<feature type="compositionally biased region" description="Polar residues" evidence="1">
    <location>
        <begin position="1"/>
        <end position="26"/>
    </location>
</feature>
<organism evidence="2 3">
    <name type="scientific">Petrolisthes cinctipes</name>
    <name type="common">Flat porcelain crab</name>
    <dbReference type="NCBI Taxonomy" id="88211"/>
    <lineage>
        <taxon>Eukaryota</taxon>
        <taxon>Metazoa</taxon>
        <taxon>Ecdysozoa</taxon>
        <taxon>Arthropoda</taxon>
        <taxon>Crustacea</taxon>
        <taxon>Multicrustacea</taxon>
        <taxon>Malacostraca</taxon>
        <taxon>Eumalacostraca</taxon>
        <taxon>Eucarida</taxon>
        <taxon>Decapoda</taxon>
        <taxon>Pleocyemata</taxon>
        <taxon>Anomura</taxon>
        <taxon>Galatheoidea</taxon>
        <taxon>Porcellanidae</taxon>
        <taxon>Petrolisthes</taxon>
    </lineage>
</organism>
<name>A0AAE1ENJ4_PETCI</name>
<reference evidence="2" key="1">
    <citation type="submission" date="2023-10" db="EMBL/GenBank/DDBJ databases">
        <title>Genome assemblies of two species of porcelain crab, Petrolisthes cinctipes and Petrolisthes manimaculis (Anomura: Porcellanidae).</title>
        <authorList>
            <person name="Angst P."/>
        </authorList>
    </citation>
    <scope>NUCLEOTIDE SEQUENCE</scope>
    <source>
        <strain evidence="2">PB745_01</strain>
        <tissue evidence="2">Gill</tissue>
    </source>
</reference>
<protein>
    <submittedName>
        <fullName evidence="2">Uncharacterized protein</fullName>
    </submittedName>
</protein>
<evidence type="ECO:0000256" key="1">
    <source>
        <dbReference type="SAM" id="MobiDB-lite"/>
    </source>
</evidence>
<sequence>MTTQLESSEASAGTSHPSQPCNQSHNTLIHHHPTHLTHPPTILSLTSHSSLPTTTTNQHPASIRAHHTVTHISLITTYHNNTSPLTTSHRPPPCHSHLTHHYLPQQHLTTHHLEAIYTRDHHPDTHISLNATCHHHHNHKSLV</sequence>
<accession>A0AAE1ENJ4</accession>
<gene>
    <name evidence="2" type="ORF">Pcinc_036568</name>
</gene>